<protein>
    <submittedName>
        <fullName evidence="1">Uncharacterized protein</fullName>
    </submittedName>
</protein>
<accession>G7TB36</accession>
<dbReference type="HOGENOM" id="CLU_3278789_0_0_6"/>
<dbReference type="KEGG" id="xor:XOC_3242"/>
<name>G7TB36_XANOB</name>
<dbReference type="AlphaFoldDB" id="G7TB36"/>
<sequence length="41" mass="4735">MLFGEARTPVRTLFRCSGFGTQRCLAKKKMQKSVDSKKKRD</sequence>
<gene>
    <name evidence="1" type="ORF">XOC_3242</name>
</gene>
<proteinExistence type="predicted"/>
<dbReference type="Proteomes" id="UP000008851">
    <property type="component" value="Chromosome"/>
</dbReference>
<evidence type="ECO:0000313" key="1">
    <source>
        <dbReference type="EMBL" id="AEQ97337.1"/>
    </source>
</evidence>
<evidence type="ECO:0000313" key="2">
    <source>
        <dbReference type="Proteomes" id="UP000008851"/>
    </source>
</evidence>
<organism evidence="1 2">
    <name type="scientific">Xanthomonas oryzae pv. oryzicola (strain BLS256)</name>
    <dbReference type="NCBI Taxonomy" id="383407"/>
    <lineage>
        <taxon>Bacteria</taxon>
        <taxon>Pseudomonadati</taxon>
        <taxon>Pseudomonadota</taxon>
        <taxon>Gammaproteobacteria</taxon>
        <taxon>Lysobacterales</taxon>
        <taxon>Lysobacteraceae</taxon>
        <taxon>Xanthomonas</taxon>
    </lineage>
</organism>
<reference evidence="1 2" key="1">
    <citation type="journal article" date="2011" name="J. Bacteriol.">
        <title>Two new complete genome sequences offer insight into host and tissue specificity of plant pathogenic Xanthomonas spp.</title>
        <authorList>
            <person name="Bogdanove A.J."/>
            <person name="Koebnik R."/>
            <person name="Lu H."/>
            <person name="Furutani A."/>
            <person name="Angiuoli S.V."/>
            <person name="Patil P.B."/>
            <person name="Van Sluys M.A."/>
            <person name="Ryan R.P."/>
            <person name="Meyer D.F."/>
            <person name="Han S.W."/>
            <person name="Aparna G."/>
            <person name="Rajaram M."/>
            <person name="Delcher A.L."/>
            <person name="Phillippy A.M."/>
            <person name="Puiu D."/>
            <person name="Schatz M.C."/>
            <person name="Shumway M."/>
            <person name="Sommer D.D."/>
            <person name="Trapnell C."/>
            <person name="Benahmed F."/>
            <person name="Dimitrov G."/>
            <person name="Madupu R."/>
            <person name="Radune D."/>
            <person name="Sullivan S."/>
            <person name="Jha G."/>
            <person name="Ishihara H."/>
            <person name="Lee S.W."/>
            <person name="Pandey A."/>
            <person name="Sharma V."/>
            <person name="Sriariyanun M."/>
            <person name="Szurek B."/>
            <person name="Vera-Cruz C.M."/>
            <person name="Dorman K.S."/>
            <person name="Ronald P.C."/>
            <person name="Verdier V."/>
            <person name="Dow J.M."/>
            <person name="Sonti R.V."/>
            <person name="Tsuge S."/>
            <person name="Brendel V.P."/>
            <person name="Rabinowicz P.D."/>
            <person name="Leach J.E."/>
            <person name="White F.F."/>
            <person name="Salzberg S.L."/>
        </authorList>
    </citation>
    <scope>NUCLEOTIDE SEQUENCE [LARGE SCALE GENOMIC DNA]</scope>
    <source>
        <strain evidence="1 2">BLS256</strain>
    </source>
</reference>
<dbReference type="EMBL" id="CP003057">
    <property type="protein sequence ID" value="AEQ97337.1"/>
    <property type="molecule type" value="Genomic_DNA"/>
</dbReference>